<evidence type="ECO:0000313" key="2">
    <source>
        <dbReference type="EMBL" id="UPW41965.1"/>
    </source>
</evidence>
<reference evidence="2" key="1">
    <citation type="submission" date="2022-02" db="EMBL/GenBank/DDBJ databases">
        <title>Towards deciphering the DNA virus diversity associated with rodent species in the families Cricetidae and Heteromyidae.</title>
        <authorList>
            <person name="Lund M."/>
            <person name="Larsen B.B."/>
            <person name="Gryseels S."/>
            <person name="Kraberger S."/>
            <person name="Rowsey D.M."/>
            <person name="Steger L."/>
            <person name="Yule K.M."/>
            <person name="Upham N.S."/>
            <person name="Worobey M."/>
            <person name="Van Doorslaer K."/>
            <person name="Varsani A."/>
        </authorList>
    </citation>
    <scope>NUCLEOTIDE SEQUENCE</scope>
    <source>
        <strain evidence="2">NeonRodF1_53</strain>
    </source>
</reference>
<protein>
    <submittedName>
        <fullName evidence="2">Internal scaffolding protein</fullName>
    </submittedName>
</protein>
<sequence length="166" mass="18782">MPKQGFRNRFSPHEDYGLVFTEPSLTEQSLYDDVNIHSLVRRGMNALPANTSQPMYNINLSQIGDYQSILQRSADLKNSFEELPLEVRKKFASPEDFLEFCEDRETNYEEGVKLGIFSEKGEPSIFEKSIEKISNFFEKNPSLGLNTTPEVISPSTGDNNLCTSAS</sequence>
<feature type="region of interest" description="Disordered" evidence="1">
    <location>
        <begin position="147"/>
        <end position="166"/>
    </location>
</feature>
<proteinExistence type="predicted"/>
<dbReference type="EMBL" id="OM869702">
    <property type="protein sequence ID" value="UPW41965.1"/>
    <property type="molecule type" value="Genomic_DNA"/>
</dbReference>
<evidence type="ECO:0000256" key="1">
    <source>
        <dbReference type="SAM" id="MobiDB-lite"/>
    </source>
</evidence>
<name>A0A976N338_9VIRU</name>
<dbReference type="Pfam" id="PF09675">
    <property type="entry name" value="Chlamy_scaf"/>
    <property type="match status" value="1"/>
</dbReference>
<accession>A0A976N338</accession>
<dbReference type="InterPro" id="IPR014131">
    <property type="entry name" value="Chlamydia_phage_Vp3"/>
</dbReference>
<organism evidence="2">
    <name type="scientific">Dipodfec virus RodF1_53</name>
    <dbReference type="NCBI Taxonomy" id="2929302"/>
    <lineage>
        <taxon>Viruses</taxon>
        <taxon>Monodnaviria</taxon>
        <taxon>Sangervirae</taxon>
        <taxon>Phixviricota</taxon>
        <taxon>Malgrandaviricetes</taxon>
        <taxon>Petitvirales</taxon>
        <taxon>Microviridae</taxon>
    </lineage>
</organism>